<dbReference type="EMBL" id="JAJJMA010150148">
    <property type="protein sequence ID" value="MCL7034804.1"/>
    <property type="molecule type" value="Genomic_DNA"/>
</dbReference>
<gene>
    <name evidence="8" type="ORF">MKW94_019183</name>
</gene>
<feature type="transmembrane region" description="Helical" evidence="7">
    <location>
        <begin position="111"/>
        <end position="131"/>
    </location>
</feature>
<feature type="transmembrane region" description="Helical" evidence="7">
    <location>
        <begin position="180"/>
        <end position="200"/>
    </location>
</feature>
<evidence type="ECO:0000256" key="7">
    <source>
        <dbReference type="SAM" id="Phobius"/>
    </source>
</evidence>
<evidence type="ECO:0000256" key="4">
    <source>
        <dbReference type="ARBA" id="ARBA00022989"/>
    </source>
</evidence>
<evidence type="ECO:0000256" key="3">
    <source>
        <dbReference type="ARBA" id="ARBA00022692"/>
    </source>
</evidence>
<feature type="transmembrane region" description="Helical" evidence="7">
    <location>
        <begin position="487"/>
        <end position="513"/>
    </location>
</feature>
<dbReference type="Proteomes" id="UP001177140">
    <property type="component" value="Unassembled WGS sequence"/>
</dbReference>
<feature type="transmembrane region" description="Helical" evidence="7">
    <location>
        <begin position="69"/>
        <end position="91"/>
    </location>
</feature>
<dbReference type="InterPro" id="IPR000109">
    <property type="entry name" value="POT_fam"/>
</dbReference>
<comment type="subcellular location">
    <subcellularLocation>
        <location evidence="1">Membrane</location>
        <topology evidence="1">Multi-pass membrane protein</topology>
    </subcellularLocation>
</comment>
<dbReference type="SUPFAM" id="SSF103473">
    <property type="entry name" value="MFS general substrate transporter"/>
    <property type="match status" value="1"/>
</dbReference>
<feature type="transmembrane region" description="Helical" evidence="7">
    <location>
        <begin position="254"/>
        <end position="274"/>
    </location>
</feature>
<evidence type="ECO:0000256" key="2">
    <source>
        <dbReference type="ARBA" id="ARBA00005982"/>
    </source>
</evidence>
<evidence type="ECO:0000256" key="1">
    <source>
        <dbReference type="ARBA" id="ARBA00004141"/>
    </source>
</evidence>
<evidence type="ECO:0000256" key="5">
    <source>
        <dbReference type="ARBA" id="ARBA00023136"/>
    </source>
</evidence>
<keyword evidence="9" id="KW-1185">Reference proteome</keyword>
<accession>A0AA41V8L4</accession>
<dbReference type="GO" id="GO:0016020">
    <property type="term" value="C:membrane"/>
    <property type="evidence" value="ECO:0007669"/>
    <property type="project" value="UniProtKB-SubCell"/>
</dbReference>
<evidence type="ECO:0000313" key="9">
    <source>
        <dbReference type="Proteomes" id="UP001177140"/>
    </source>
</evidence>
<protein>
    <submittedName>
        <fullName evidence="8">Uncharacterized protein</fullName>
    </submittedName>
</protein>
<dbReference type="Pfam" id="PF00854">
    <property type="entry name" value="PTR2"/>
    <property type="match status" value="1"/>
</dbReference>
<keyword evidence="5 7" id="KW-0472">Membrane</keyword>
<feature type="region of interest" description="Disordered" evidence="6">
    <location>
        <begin position="19"/>
        <end position="39"/>
    </location>
</feature>
<keyword evidence="3 7" id="KW-0812">Transmembrane</keyword>
<comment type="similarity">
    <text evidence="2">Belongs to the major facilitator superfamily. Proton-dependent oligopeptide transporter (POT/PTR) (TC 2.A.17) family.</text>
</comment>
<feature type="transmembrane region" description="Helical" evidence="7">
    <location>
        <begin position="138"/>
        <end position="160"/>
    </location>
</feature>
<feature type="transmembrane region" description="Helical" evidence="7">
    <location>
        <begin position="525"/>
        <end position="551"/>
    </location>
</feature>
<name>A0AA41V8L4_PAPNU</name>
<feature type="transmembrane region" description="Helical" evidence="7">
    <location>
        <begin position="575"/>
        <end position="594"/>
    </location>
</feature>
<keyword evidence="4 7" id="KW-1133">Transmembrane helix</keyword>
<evidence type="ECO:0000313" key="8">
    <source>
        <dbReference type="EMBL" id="MCL7034804.1"/>
    </source>
</evidence>
<dbReference type="FunFam" id="1.20.1250.20:FF:000410">
    <property type="entry name" value="POT family protein"/>
    <property type="match status" value="1"/>
</dbReference>
<feature type="transmembrane region" description="Helical" evidence="7">
    <location>
        <begin position="404"/>
        <end position="426"/>
    </location>
</feature>
<feature type="transmembrane region" description="Helical" evidence="7">
    <location>
        <begin position="229"/>
        <end position="248"/>
    </location>
</feature>
<reference evidence="8" key="1">
    <citation type="submission" date="2022-03" db="EMBL/GenBank/DDBJ databases">
        <title>A functionally conserved STORR gene fusion in Papaver species that diverged 16.8 million years ago.</title>
        <authorList>
            <person name="Catania T."/>
        </authorList>
    </citation>
    <scope>NUCLEOTIDE SEQUENCE</scope>
    <source>
        <strain evidence="8">S-191538</strain>
    </source>
</reference>
<organism evidence="8 9">
    <name type="scientific">Papaver nudicaule</name>
    <name type="common">Iceland poppy</name>
    <dbReference type="NCBI Taxonomy" id="74823"/>
    <lineage>
        <taxon>Eukaryota</taxon>
        <taxon>Viridiplantae</taxon>
        <taxon>Streptophyta</taxon>
        <taxon>Embryophyta</taxon>
        <taxon>Tracheophyta</taxon>
        <taxon>Spermatophyta</taxon>
        <taxon>Magnoliopsida</taxon>
        <taxon>Ranunculales</taxon>
        <taxon>Papaveraceae</taxon>
        <taxon>Papaveroideae</taxon>
        <taxon>Papaver</taxon>
    </lineage>
</organism>
<dbReference type="Gene3D" id="1.20.1250.20">
    <property type="entry name" value="MFS general substrate transporter like domains"/>
    <property type="match status" value="1"/>
</dbReference>
<comment type="caution">
    <text evidence="8">The sequence shown here is derived from an EMBL/GenBank/DDBJ whole genome shotgun (WGS) entry which is preliminary data.</text>
</comment>
<proteinExistence type="inferred from homology"/>
<sequence>MEVLSSSVNVDANEYEAPLLTNNTSNGHGDVEKNSNNCKSSRSDFVEGVVDYKGDKVFDRSKSGGWKSASLLTLVSIADSFVYMGMVLNLISYLTGPLQQPTLVAAQNINILVGVTWMVPLFTSLFVDYFLGRFRTILFSGLIYLMGFGFLTLSAVHPYLKRKNCLKNTDNGTLCDSPSSFRVLFFYISLYLASIGASGFRVCAQAFGADQFDETSPDECKSKSSFFNWWYFAASVGVILSHLILNYIQDNLSWAIAFGISTIVIMVALTVFLSGTRTYRYNARENKTHAIMDIIQVFVVSAKNWRSKPSTDHEHAIGTAQLTSSSSCKFRFLDKALIDFSDNPVVSRKYCIPCSISQVDDAKVLLQLTPIWITCLIYVVVSSQSMTFFTKQSITLDRSIGHNFQIPAASIYIFMTLSIAFFVPIYDRLFIPLFRVVTGNPNGITTLQRIGAGIFFSTASMVVAAVIEKKRLQAALEFGLIDNPNATIPMSVLWLVPQYVLTGFESVFTFIGLQEFFYDQSPKGLASVGLSLFYSMYGIGSFLSGILITVIERVSCRDGSYGWFANNLNKAHLDYFYWLLAGLSTVQFVTFLYLSKSYHYSKKGTST</sequence>
<dbReference type="GO" id="GO:0022857">
    <property type="term" value="F:transmembrane transporter activity"/>
    <property type="evidence" value="ECO:0007669"/>
    <property type="project" value="InterPro"/>
</dbReference>
<dbReference type="PANTHER" id="PTHR11654">
    <property type="entry name" value="OLIGOPEPTIDE TRANSPORTER-RELATED"/>
    <property type="match status" value="1"/>
</dbReference>
<dbReference type="InterPro" id="IPR036259">
    <property type="entry name" value="MFS_trans_sf"/>
</dbReference>
<dbReference type="AlphaFoldDB" id="A0AA41V8L4"/>
<evidence type="ECO:0000256" key="6">
    <source>
        <dbReference type="SAM" id="MobiDB-lite"/>
    </source>
</evidence>
<feature type="transmembrane region" description="Helical" evidence="7">
    <location>
        <begin position="447"/>
        <end position="467"/>
    </location>
</feature>